<feature type="domain" description="Response regulatory" evidence="2">
    <location>
        <begin position="2"/>
        <end position="113"/>
    </location>
</feature>
<organism evidence="3 4">
    <name type="scientific">Rhizobium glycinendophyticum</name>
    <dbReference type="NCBI Taxonomy" id="2589807"/>
    <lineage>
        <taxon>Bacteria</taxon>
        <taxon>Pseudomonadati</taxon>
        <taxon>Pseudomonadota</taxon>
        <taxon>Alphaproteobacteria</taxon>
        <taxon>Hyphomicrobiales</taxon>
        <taxon>Rhizobiaceae</taxon>
        <taxon>Rhizobium/Agrobacterium group</taxon>
        <taxon>Rhizobium</taxon>
    </lineage>
</organism>
<proteinExistence type="predicted"/>
<feature type="modified residue" description="4-aspartylphosphate" evidence="1">
    <location>
        <position position="52"/>
    </location>
</feature>
<evidence type="ECO:0000259" key="2">
    <source>
        <dbReference type="PROSITE" id="PS50110"/>
    </source>
</evidence>
<dbReference type="EMBL" id="VFYP01000005">
    <property type="protein sequence ID" value="TPP05465.1"/>
    <property type="molecule type" value="Genomic_DNA"/>
</dbReference>
<comment type="caution">
    <text evidence="3">The sequence shown here is derived from an EMBL/GenBank/DDBJ whole genome shotgun (WGS) entry which is preliminary data.</text>
</comment>
<accession>A0A504U501</accession>
<dbReference type="OrthoDB" id="7060229at2"/>
<dbReference type="InterPro" id="IPR001789">
    <property type="entry name" value="Sig_transdc_resp-reg_receiver"/>
</dbReference>
<evidence type="ECO:0000313" key="3">
    <source>
        <dbReference type="EMBL" id="TPP05465.1"/>
    </source>
</evidence>
<keyword evidence="1" id="KW-0597">Phosphoprotein</keyword>
<dbReference type="SUPFAM" id="SSF52172">
    <property type="entry name" value="CheY-like"/>
    <property type="match status" value="1"/>
</dbReference>
<evidence type="ECO:0000313" key="4">
    <source>
        <dbReference type="Proteomes" id="UP000316429"/>
    </source>
</evidence>
<gene>
    <name evidence="3" type="ORF">FJQ55_20865</name>
</gene>
<dbReference type="PROSITE" id="PS50110">
    <property type="entry name" value="RESPONSE_REGULATORY"/>
    <property type="match status" value="1"/>
</dbReference>
<reference evidence="3 4" key="1">
    <citation type="submission" date="2019-06" db="EMBL/GenBank/DDBJ databases">
        <title>Rhizobium sp. CL12 isolated from roots of soybean.</title>
        <authorList>
            <person name="Wang C."/>
        </authorList>
    </citation>
    <scope>NUCLEOTIDE SEQUENCE [LARGE SCALE GENOMIC DNA]</scope>
    <source>
        <strain evidence="3 4">CL12</strain>
    </source>
</reference>
<protein>
    <submittedName>
        <fullName evidence="3">Response regulator</fullName>
    </submittedName>
</protein>
<dbReference type="AlphaFoldDB" id="A0A504U501"/>
<keyword evidence="4" id="KW-1185">Reference proteome</keyword>
<name>A0A504U501_9HYPH</name>
<sequence>MKIMIVEDEALLALELEMEVEAAGHEVVGTAASRCAALEIVDQTGPQFAFVDVHLSDGPSGIDIGRHLASTGIPFVFVTGNVKRIPDDFAGAIGAIEKPYTMNGLQNALTYLTARVSGLQPSTPPPGLILAE</sequence>
<dbReference type="Proteomes" id="UP000316429">
    <property type="component" value="Unassembled WGS sequence"/>
</dbReference>
<dbReference type="NCBIfam" id="NF009971">
    <property type="entry name" value="PRK13435.1-2"/>
    <property type="match status" value="1"/>
</dbReference>
<dbReference type="SMART" id="SM00448">
    <property type="entry name" value="REC"/>
    <property type="match status" value="1"/>
</dbReference>
<dbReference type="RefSeq" id="WP_140831618.1">
    <property type="nucleotide sequence ID" value="NZ_VFYP01000005.1"/>
</dbReference>
<dbReference type="Pfam" id="PF00072">
    <property type="entry name" value="Response_reg"/>
    <property type="match status" value="1"/>
</dbReference>
<dbReference type="Gene3D" id="3.40.50.2300">
    <property type="match status" value="1"/>
</dbReference>
<dbReference type="GO" id="GO:0000160">
    <property type="term" value="P:phosphorelay signal transduction system"/>
    <property type="evidence" value="ECO:0007669"/>
    <property type="project" value="InterPro"/>
</dbReference>
<evidence type="ECO:0000256" key="1">
    <source>
        <dbReference type="PROSITE-ProRule" id="PRU00169"/>
    </source>
</evidence>
<dbReference type="InterPro" id="IPR011006">
    <property type="entry name" value="CheY-like_superfamily"/>
</dbReference>